<sequence length="70" mass="7922">MSLLAFDNKKESPVGGLLDNAQRQKVANSKLSKLLKTLLYTQKQLEEKVHFPQLTEENLTTGKLVLPEKK</sequence>
<gene>
    <name evidence="1" type="ORF">M0811_08591</name>
</gene>
<proteinExistence type="predicted"/>
<dbReference type="EMBL" id="JAPDFW010000074">
    <property type="protein sequence ID" value="KAJ5073474.1"/>
    <property type="molecule type" value="Genomic_DNA"/>
</dbReference>
<name>A0A9Q0LJB8_ANAIG</name>
<protein>
    <submittedName>
        <fullName evidence="1">Glucose-induced degradation protein</fullName>
    </submittedName>
</protein>
<comment type="caution">
    <text evidence="1">The sequence shown here is derived from an EMBL/GenBank/DDBJ whole genome shotgun (WGS) entry which is preliminary data.</text>
</comment>
<dbReference type="AlphaFoldDB" id="A0A9Q0LJB8"/>
<organism evidence="1 2">
    <name type="scientific">Anaeramoeba ignava</name>
    <name type="common">Anaerobic marine amoeba</name>
    <dbReference type="NCBI Taxonomy" id="1746090"/>
    <lineage>
        <taxon>Eukaryota</taxon>
        <taxon>Metamonada</taxon>
        <taxon>Anaeramoebidae</taxon>
        <taxon>Anaeramoeba</taxon>
    </lineage>
</organism>
<reference evidence="1" key="1">
    <citation type="submission" date="2022-10" db="EMBL/GenBank/DDBJ databases">
        <title>Novel sulphate-reducing endosymbionts in the free-living metamonad Anaeramoeba.</title>
        <authorList>
            <person name="Jerlstrom-Hultqvist J."/>
            <person name="Cepicka I."/>
            <person name="Gallot-Lavallee L."/>
            <person name="Salas-Leiva D."/>
            <person name="Curtis B.A."/>
            <person name="Zahonova K."/>
            <person name="Pipaliya S."/>
            <person name="Dacks J."/>
            <person name="Roger A.J."/>
        </authorList>
    </citation>
    <scope>NUCLEOTIDE SEQUENCE</scope>
    <source>
        <strain evidence="1">BMAN</strain>
    </source>
</reference>
<dbReference type="Proteomes" id="UP001149090">
    <property type="component" value="Unassembled WGS sequence"/>
</dbReference>
<accession>A0A9Q0LJB8</accession>
<keyword evidence="2" id="KW-1185">Reference proteome</keyword>
<evidence type="ECO:0000313" key="1">
    <source>
        <dbReference type="EMBL" id="KAJ5073474.1"/>
    </source>
</evidence>
<evidence type="ECO:0000313" key="2">
    <source>
        <dbReference type="Proteomes" id="UP001149090"/>
    </source>
</evidence>